<dbReference type="RefSeq" id="XP_020838626.1">
    <property type="nucleotide sequence ID" value="XM_020982967.1"/>
</dbReference>
<evidence type="ECO:0000313" key="8">
    <source>
        <dbReference type="RefSeq" id="XP_020838626.1"/>
    </source>
</evidence>
<evidence type="ECO:0000313" key="2">
    <source>
        <dbReference type="Proteomes" id="UP000515140"/>
    </source>
</evidence>
<organism evidence="2 9">
    <name type="scientific">Phascolarctos cinereus</name>
    <name type="common">Koala</name>
    <dbReference type="NCBI Taxonomy" id="38626"/>
    <lineage>
        <taxon>Eukaryota</taxon>
        <taxon>Metazoa</taxon>
        <taxon>Chordata</taxon>
        <taxon>Craniata</taxon>
        <taxon>Vertebrata</taxon>
        <taxon>Euteleostomi</taxon>
        <taxon>Mammalia</taxon>
        <taxon>Metatheria</taxon>
        <taxon>Diprotodontia</taxon>
        <taxon>Phascolarctidae</taxon>
        <taxon>Phascolarctos</taxon>
    </lineage>
</organism>
<evidence type="ECO:0000256" key="1">
    <source>
        <dbReference type="SAM" id="MobiDB-lite"/>
    </source>
</evidence>
<feature type="compositionally biased region" description="Polar residues" evidence="1">
    <location>
        <begin position="182"/>
        <end position="208"/>
    </location>
</feature>
<evidence type="ECO:0000313" key="5">
    <source>
        <dbReference type="RefSeq" id="XP_020838622.1"/>
    </source>
</evidence>
<keyword evidence="2" id="KW-1185">Reference proteome</keyword>
<sequence>MSGYSSNHPSNSLNTPFPGGSHYNPSSSPSNGSKYSPPKAVSCPGRPYCSVCPSRKEHVGSPNKMNSRKLPTSHCCSPKADDPSADNPDSPTKPACRGRPHCMLCMDRPTNPTFLDCLIEGIDYLDRSLNKDTYPGPDSNSKLPPTKPALKEVGQSGASSKVNLASSSSETSTNQNTSINSLQCLNGRSGNKNSLATPLPSKSGTPNLQDDPWMGASIQISHIPKIWETIQAGWAAKPDPKAALWW</sequence>
<evidence type="ECO:0000313" key="10">
    <source>
        <dbReference type="RefSeq" id="XP_020838628.1"/>
    </source>
</evidence>
<dbReference type="KEGG" id="pcw:110205962"/>
<evidence type="ECO:0000313" key="7">
    <source>
        <dbReference type="RefSeq" id="XP_020838625.1"/>
    </source>
</evidence>
<dbReference type="PANTHER" id="PTHR39226">
    <property type="entry name" value="RIKEN CDNA 1700013G24 GENE"/>
    <property type="match status" value="1"/>
</dbReference>
<dbReference type="Proteomes" id="UP000515140">
    <property type="component" value="Unplaced"/>
</dbReference>
<dbReference type="AlphaFoldDB" id="A0A6P5K104"/>
<name>A0A6P5K104_PHACI</name>
<feature type="region of interest" description="Disordered" evidence="1">
    <location>
        <begin position="130"/>
        <end position="213"/>
    </location>
</feature>
<evidence type="ECO:0000313" key="9">
    <source>
        <dbReference type="RefSeq" id="XP_020838627.1"/>
    </source>
</evidence>
<dbReference type="PANTHER" id="PTHR39226:SF1">
    <property type="entry name" value="RIKEN CDNA 1700013G24 GENE"/>
    <property type="match status" value="1"/>
</dbReference>
<evidence type="ECO:0000313" key="3">
    <source>
        <dbReference type="RefSeq" id="XP_020838620.1"/>
    </source>
</evidence>
<feature type="region of interest" description="Disordered" evidence="1">
    <location>
        <begin position="1"/>
        <end position="94"/>
    </location>
</feature>
<feature type="compositionally biased region" description="Polar residues" evidence="1">
    <location>
        <begin position="1"/>
        <end position="15"/>
    </location>
</feature>
<evidence type="ECO:0000313" key="6">
    <source>
        <dbReference type="RefSeq" id="XP_020838623.1"/>
    </source>
</evidence>
<dbReference type="RefSeq" id="XP_020838628.1">
    <property type="nucleotide sequence ID" value="XM_020982969.1"/>
</dbReference>
<dbReference type="RefSeq" id="XP_020838625.1">
    <property type="nucleotide sequence ID" value="XM_020982966.1"/>
</dbReference>
<evidence type="ECO:0000313" key="4">
    <source>
        <dbReference type="RefSeq" id="XP_020838621.1"/>
    </source>
</evidence>
<dbReference type="RefSeq" id="XP_020838622.1">
    <property type="nucleotide sequence ID" value="XM_020982963.1"/>
</dbReference>
<dbReference type="GeneID" id="110205962"/>
<dbReference type="RefSeq" id="XP_020838623.1">
    <property type="nucleotide sequence ID" value="XM_020982964.1"/>
</dbReference>
<dbReference type="RefSeq" id="XP_020838621.1">
    <property type="nucleotide sequence ID" value="XM_020982962.1"/>
</dbReference>
<accession>A0A6P5K104</accession>
<dbReference type="RefSeq" id="XP_020838627.1">
    <property type="nucleotide sequence ID" value="XM_020982968.1"/>
</dbReference>
<reference evidence="3 4" key="1">
    <citation type="submission" date="2025-04" db="UniProtKB">
        <authorList>
            <consortium name="RefSeq"/>
        </authorList>
    </citation>
    <scope>IDENTIFICATION</scope>
    <source>
        <tissue evidence="3 4">Spleen</tissue>
    </source>
</reference>
<gene>
    <name evidence="3 4 5 6 7 8 9 10" type="primary">LOC110205962</name>
</gene>
<feature type="compositionally biased region" description="Low complexity" evidence="1">
    <location>
        <begin position="18"/>
        <end position="39"/>
    </location>
</feature>
<protein>
    <submittedName>
        <fullName evidence="3 4">Leucine-rich repeat extensin-like protein 5</fullName>
    </submittedName>
</protein>
<proteinExistence type="predicted"/>
<feature type="compositionally biased region" description="Low complexity" evidence="1">
    <location>
        <begin position="156"/>
        <end position="181"/>
    </location>
</feature>
<dbReference type="RefSeq" id="XP_020838620.1">
    <property type="nucleotide sequence ID" value="XM_020982961.1"/>
</dbReference>